<dbReference type="Proteomes" id="UP000001822">
    <property type="component" value="Chromosome"/>
</dbReference>
<dbReference type="CDD" id="cd02869">
    <property type="entry name" value="PseudoU_synth_RluA_like"/>
    <property type="match status" value="1"/>
</dbReference>
<evidence type="ECO:0000256" key="1">
    <source>
        <dbReference type="ARBA" id="ARBA00010876"/>
    </source>
</evidence>
<keyword evidence="4" id="KW-0456">Lyase</keyword>
<dbReference type="SUPFAM" id="SSF55120">
    <property type="entry name" value="Pseudouridine synthase"/>
    <property type="match status" value="1"/>
</dbReference>
<comment type="similarity">
    <text evidence="1">Belongs to the pseudouridine synthase RluA family.</text>
</comment>
<dbReference type="PANTHER" id="PTHR21600">
    <property type="entry name" value="MITOCHONDRIAL RNA PSEUDOURIDINE SYNTHASE"/>
    <property type="match status" value="1"/>
</dbReference>
<evidence type="ECO:0000313" key="5">
    <source>
        <dbReference type="Proteomes" id="UP000001822"/>
    </source>
</evidence>
<dbReference type="EC" id="4.2.1.70" evidence="4"/>
<keyword evidence="2" id="KW-0413">Isomerase</keyword>
<dbReference type="GO" id="GO:0006396">
    <property type="term" value="P:RNA processing"/>
    <property type="evidence" value="ECO:0007669"/>
    <property type="project" value="UniProtKB-ARBA"/>
</dbReference>
<dbReference type="PROSITE" id="PS01129">
    <property type="entry name" value="PSI_RLU"/>
    <property type="match status" value="1"/>
</dbReference>
<dbReference type="EMBL" id="CP000383">
    <property type="protein sequence ID" value="ABG60999.1"/>
    <property type="molecule type" value="Genomic_DNA"/>
</dbReference>
<dbReference type="KEGG" id="chu:CHU_3766"/>
<dbReference type="GO" id="GO:0003723">
    <property type="term" value="F:RNA binding"/>
    <property type="evidence" value="ECO:0007669"/>
    <property type="project" value="InterPro"/>
</dbReference>
<gene>
    <name evidence="4" type="primary">rluC</name>
    <name evidence="4" type="ordered locus">CHU_3766</name>
</gene>
<keyword evidence="5" id="KW-1185">Reference proteome</keyword>
<accession>A0A6N4SXB4</accession>
<dbReference type="Pfam" id="PF00849">
    <property type="entry name" value="PseudoU_synth_2"/>
    <property type="match status" value="1"/>
</dbReference>
<name>A0A6N4SXB4_CYTH3</name>
<dbReference type="GO" id="GO:0004730">
    <property type="term" value="F:pseudouridylate synthase activity"/>
    <property type="evidence" value="ECO:0007669"/>
    <property type="project" value="UniProtKB-EC"/>
</dbReference>
<evidence type="ECO:0000313" key="4">
    <source>
        <dbReference type="EMBL" id="ABG60999.1"/>
    </source>
</evidence>
<dbReference type="PANTHER" id="PTHR21600:SF83">
    <property type="entry name" value="PSEUDOURIDYLATE SYNTHASE RPUSD4, MITOCHONDRIAL"/>
    <property type="match status" value="1"/>
</dbReference>
<organism evidence="4 5">
    <name type="scientific">Cytophaga hutchinsonii (strain ATCC 33406 / DSM 1761 / CIP 103989 / NBRC 15051 / NCIMB 9469 / D465)</name>
    <dbReference type="NCBI Taxonomy" id="269798"/>
    <lineage>
        <taxon>Bacteria</taxon>
        <taxon>Pseudomonadati</taxon>
        <taxon>Bacteroidota</taxon>
        <taxon>Cytophagia</taxon>
        <taxon>Cytophagales</taxon>
        <taxon>Cytophagaceae</taxon>
        <taxon>Cytophaga</taxon>
    </lineage>
</organism>
<dbReference type="InterPro" id="IPR050188">
    <property type="entry name" value="RluA_PseudoU_synthase"/>
</dbReference>
<dbReference type="RefSeq" id="WP_011587104.1">
    <property type="nucleotide sequence ID" value="NC_008255.1"/>
</dbReference>
<sequence length="223" mass="25809">MSIIIQVPDHILYEDNYILVVNKPCSLMVEPDRNGHPNLLQQVQKYVKKSLHPNKEVYVQHIHRLDRPVSGIVLFAKKKSMLKELSEQFAQRTVKKYYQALTRKVTTNGKGALNHWHFKDSKNKKAILYKEEQQETSAVSLGYSTSDYNADYTLWDIQLNTGKYHQIRAQLSFEGYPILGDECYKSTDVYAPNAIALHACKLEFVHPVSKESMRLEAQPNWLV</sequence>
<proteinExistence type="inferred from homology"/>
<evidence type="ECO:0000256" key="2">
    <source>
        <dbReference type="ARBA" id="ARBA00023235"/>
    </source>
</evidence>
<evidence type="ECO:0000259" key="3">
    <source>
        <dbReference type="Pfam" id="PF00849"/>
    </source>
</evidence>
<dbReference type="InterPro" id="IPR006224">
    <property type="entry name" value="PsdUridine_synth_RluA-like_CS"/>
</dbReference>
<dbReference type="AlphaFoldDB" id="A0A6N4SXB4"/>
<reference evidence="4 5" key="1">
    <citation type="journal article" date="2007" name="Appl. Environ. Microbiol.">
        <title>Genome sequence of the cellulolytic gliding bacterium Cytophaga hutchinsonii.</title>
        <authorList>
            <person name="Xie G."/>
            <person name="Bruce D.C."/>
            <person name="Challacombe J.F."/>
            <person name="Chertkov O."/>
            <person name="Detter J.C."/>
            <person name="Gilna P."/>
            <person name="Han C.S."/>
            <person name="Lucas S."/>
            <person name="Misra M."/>
            <person name="Myers G.L."/>
            <person name="Richardson P."/>
            <person name="Tapia R."/>
            <person name="Thayer N."/>
            <person name="Thompson L.S."/>
            <person name="Brettin T.S."/>
            <person name="Henrissat B."/>
            <person name="Wilson D.B."/>
            <person name="McBride M.J."/>
        </authorList>
    </citation>
    <scope>NUCLEOTIDE SEQUENCE [LARGE SCALE GENOMIC DNA]</scope>
    <source>
        <strain evidence="5">ATCC 33406 / DSM 1761 / CIP 103989 / NBRC 15051 / NCIMB 9469 / D465</strain>
    </source>
</reference>
<dbReference type="GO" id="GO:0140098">
    <property type="term" value="F:catalytic activity, acting on RNA"/>
    <property type="evidence" value="ECO:0007669"/>
    <property type="project" value="UniProtKB-ARBA"/>
</dbReference>
<feature type="domain" description="Pseudouridine synthase RsuA/RluA-like" evidence="3">
    <location>
        <begin position="18"/>
        <end position="172"/>
    </location>
</feature>
<dbReference type="InterPro" id="IPR006145">
    <property type="entry name" value="PsdUridine_synth_RsuA/RluA"/>
</dbReference>
<dbReference type="OrthoDB" id="9807829at2"/>
<dbReference type="GO" id="GO:0009982">
    <property type="term" value="F:pseudouridine synthase activity"/>
    <property type="evidence" value="ECO:0007669"/>
    <property type="project" value="InterPro"/>
</dbReference>
<dbReference type="Gene3D" id="3.30.2350.10">
    <property type="entry name" value="Pseudouridine synthase"/>
    <property type="match status" value="1"/>
</dbReference>
<protein>
    <submittedName>
        <fullName evidence="4">Ribosomal pseudouridine synthase C, large subunit</fullName>
        <ecNumber evidence="4">4.2.1.70</ecNumber>
    </submittedName>
</protein>
<dbReference type="InterPro" id="IPR020103">
    <property type="entry name" value="PsdUridine_synth_cat_dom_sf"/>
</dbReference>